<evidence type="ECO:0000313" key="2">
    <source>
        <dbReference type="EMBL" id="KAK5619119.1"/>
    </source>
</evidence>
<keyword evidence="3" id="KW-1185">Reference proteome</keyword>
<protein>
    <submittedName>
        <fullName evidence="2">Uncharacterized protein</fullName>
    </submittedName>
</protein>
<dbReference type="Proteomes" id="UP001311232">
    <property type="component" value="Unassembled WGS sequence"/>
</dbReference>
<evidence type="ECO:0000313" key="3">
    <source>
        <dbReference type="Proteomes" id="UP001311232"/>
    </source>
</evidence>
<feature type="compositionally biased region" description="Basic and acidic residues" evidence="1">
    <location>
        <begin position="45"/>
        <end position="54"/>
    </location>
</feature>
<proteinExistence type="predicted"/>
<feature type="region of interest" description="Disordered" evidence="1">
    <location>
        <begin position="95"/>
        <end position="118"/>
    </location>
</feature>
<evidence type="ECO:0000256" key="1">
    <source>
        <dbReference type="SAM" id="MobiDB-lite"/>
    </source>
</evidence>
<name>A0AAV9SEB9_9TELE</name>
<reference evidence="2 3" key="1">
    <citation type="submission" date="2021-06" db="EMBL/GenBank/DDBJ databases">
        <authorList>
            <person name="Palmer J.M."/>
        </authorList>
    </citation>
    <scope>NUCLEOTIDE SEQUENCE [LARGE SCALE GENOMIC DNA]</scope>
    <source>
        <strain evidence="2 3">MEX-2019</strain>
        <tissue evidence="2">Muscle</tissue>
    </source>
</reference>
<feature type="region of interest" description="Disordered" evidence="1">
    <location>
        <begin position="38"/>
        <end position="61"/>
    </location>
</feature>
<dbReference type="AlphaFoldDB" id="A0AAV9SEB9"/>
<organism evidence="2 3">
    <name type="scientific">Crenichthys baileyi</name>
    <name type="common">White River springfish</name>
    <dbReference type="NCBI Taxonomy" id="28760"/>
    <lineage>
        <taxon>Eukaryota</taxon>
        <taxon>Metazoa</taxon>
        <taxon>Chordata</taxon>
        <taxon>Craniata</taxon>
        <taxon>Vertebrata</taxon>
        <taxon>Euteleostomi</taxon>
        <taxon>Actinopterygii</taxon>
        <taxon>Neopterygii</taxon>
        <taxon>Teleostei</taxon>
        <taxon>Neoteleostei</taxon>
        <taxon>Acanthomorphata</taxon>
        <taxon>Ovalentaria</taxon>
        <taxon>Atherinomorphae</taxon>
        <taxon>Cyprinodontiformes</taxon>
        <taxon>Goodeidae</taxon>
        <taxon>Crenichthys</taxon>
    </lineage>
</organism>
<dbReference type="EMBL" id="JAHHUM010000586">
    <property type="protein sequence ID" value="KAK5619119.1"/>
    <property type="molecule type" value="Genomic_DNA"/>
</dbReference>
<accession>A0AAV9SEB9</accession>
<gene>
    <name evidence="2" type="ORF">CRENBAI_025780</name>
</gene>
<comment type="caution">
    <text evidence="2">The sequence shown here is derived from an EMBL/GenBank/DDBJ whole genome shotgun (WGS) entry which is preliminary data.</text>
</comment>
<sequence length="151" mass="16481">MSPVRCCSSAHVRQLTPGLGALLHSSRQVYRAVLRSLPQPPPHIAEGRKRDASSHRLQPMPLRVPVTPQLLLLPPRVDDASAPAPATTPQLLLLPPRVDDASAPAPATEGRRRLSSWSCHRGSTRRLSSWSCHRGSTQRLSSCSCHRGWVG</sequence>